<dbReference type="PANTHER" id="PTHR30250:SF11">
    <property type="entry name" value="O-ANTIGEN TRANSPORTER-RELATED"/>
    <property type="match status" value="1"/>
</dbReference>
<reference evidence="7 8" key="1">
    <citation type="submission" date="2021-02" db="EMBL/GenBank/DDBJ databases">
        <title>FDA dAtabase for Regulatory Grade micrObial Sequences (FDA-ARGOS): Supporting development and validation of Infectious Disease Dx tests.</title>
        <authorList>
            <person name="Sproer C."/>
            <person name="Gronow S."/>
            <person name="Severitt S."/>
            <person name="Schroder I."/>
            <person name="Tallon L."/>
            <person name="Sadzewicz L."/>
            <person name="Zhao X."/>
            <person name="Boylan J."/>
            <person name="Ott S."/>
            <person name="Bowen H."/>
            <person name="Vavikolanu K."/>
            <person name="Mehta A."/>
            <person name="Aluvathingal J."/>
            <person name="Nadendla S."/>
            <person name="Lowell S."/>
            <person name="Myers T."/>
            <person name="Yan Y."/>
            <person name="Sichtig H."/>
        </authorList>
    </citation>
    <scope>NUCLEOTIDE SEQUENCE [LARGE SCALE GENOMIC DNA]</scope>
    <source>
        <strain evidence="7 8">FDAARGOS_1207</strain>
    </source>
</reference>
<feature type="transmembrane region" description="Helical" evidence="6">
    <location>
        <begin position="338"/>
        <end position="357"/>
    </location>
</feature>
<proteinExistence type="predicted"/>
<accession>A0ABX7HHN0</accession>
<dbReference type="EMBL" id="CP069486">
    <property type="protein sequence ID" value="QRO85658.1"/>
    <property type="molecule type" value="Genomic_DNA"/>
</dbReference>
<feature type="transmembrane region" description="Helical" evidence="6">
    <location>
        <begin position="231"/>
        <end position="256"/>
    </location>
</feature>
<evidence type="ECO:0000256" key="3">
    <source>
        <dbReference type="ARBA" id="ARBA00022692"/>
    </source>
</evidence>
<evidence type="ECO:0000313" key="8">
    <source>
        <dbReference type="Proteomes" id="UP000627155"/>
    </source>
</evidence>
<dbReference type="PANTHER" id="PTHR30250">
    <property type="entry name" value="PST FAMILY PREDICTED COLANIC ACID TRANSPORTER"/>
    <property type="match status" value="1"/>
</dbReference>
<keyword evidence="3 6" id="KW-0812">Transmembrane</keyword>
<comment type="subcellular location">
    <subcellularLocation>
        <location evidence="1">Cell membrane</location>
        <topology evidence="1">Multi-pass membrane protein</topology>
    </subcellularLocation>
</comment>
<feature type="transmembrane region" description="Helical" evidence="6">
    <location>
        <begin position="77"/>
        <end position="100"/>
    </location>
</feature>
<evidence type="ECO:0000256" key="5">
    <source>
        <dbReference type="ARBA" id="ARBA00023136"/>
    </source>
</evidence>
<dbReference type="InterPro" id="IPR050833">
    <property type="entry name" value="Poly_Biosynth_Transport"/>
</dbReference>
<feature type="transmembrane region" description="Helical" evidence="6">
    <location>
        <begin position="38"/>
        <end position="56"/>
    </location>
</feature>
<feature type="transmembrane region" description="Helical" evidence="6">
    <location>
        <begin position="133"/>
        <end position="154"/>
    </location>
</feature>
<dbReference type="RefSeq" id="WP_204107859.1">
    <property type="nucleotide sequence ID" value="NZ_CBCPHH010000007.1"/>
</dbReference>
<keyword evidence="2" id="KW-1003">Cell membrane</keyword>
<feature type="transmembrane region" description="Helical" evidence="6">
    <location>
        <begin position="199"/>
        <end position="225"/>
    </location>
</feature>
<keyword evidence="4 6" id="KW-1133">Transmembrane helix</keyword>
<evidence type="ECO:0000256" key="6">
    <source>
        <dbReference type="SAM" id="Phobius"/>
    </source>
</evidence>
<organism evidence="7 8">
    <name type="scientific">Mammaliicoccus vitulinus</name>
    <dbReference type="NCBI Taxonomy" id="71237"/>
    <lineage>
        <taxon>Bacteria</taxon>
        <taxon>Bacillati</taxon>
        <taxon>Bacillota</taxon>
        <taxon>Bacilli</taxon>
        <taxon>Bacillales</taxon>
        <taxon>Staphylococcaceae</taxon>
        <taxon>Mammaliicoccus</taxon>
    </lineage>
</organism>
<keyword evidence="5 6" id="KW-0472">Membrane</keyword>
<dbReference type="Proteomes" id="UP000627155">
    <property type="component" value="Chromosome"/>
</dbReference>
<evidence type="ECO:0000256" key="1">
    <source>
        <dbReference type="ARBA" id="ARBA00004651"/>
    </source>
</evidence>
<feature type="transmembrane region" description="Helical" evidence="6">
    <location>
        <begin position="306"/>
        <end position="326"/>
    </location>
</feature>
<feature type="transmembrane region" description="Helical" evidence="6">
    <location>
        <begin position="160"/>
        <end position="178"/>
    </location>
</feature>
<feature type="transmembrane region" description="Helical" evidence="6">
    <location>
        <begin position="363"/>
        <end position="385"/>
    </location>
</feature>
<evidence type="ECO:0000256" key="4">
    <source>
        <dbReference type="ARBA" id="ARBA00022989"/>
    </source>
</evidence>
<gene>
    <name evidence="7" type="ORF">I6J37_02850</name>
</gene>
<protein>
    <submittedName>
        <fullName evidence="7">Capsular biosynthesis protein</fullName>
    </submittedName>
</protein>
<evidence type="ECO:0000256" key="2">
    <source>
        <dbReference type="ARBA" id="ARBA00022475"/>
    </source>
</evidence>
<evidence type="ECO:0000313" key="7">
    <source>
        <dbReference type="EMBL" id="QRO85658.1"/>
    </source>
</evidence>
<feature type="transmembrane region" description="Helical" evidence="6">
    <location>
        <begin position="106"/>
        <end position="126"/>
    </location>
</feature>
<feature type="transmembrane region" description="Helical" evidence="6">
    <location>
        <begin position="268"/>
        <end position="294"/>
    </location>
</feature>
<sequence>MKKIKDITVNILANIIPIIIMQLILIPVFSSNNNSEDFGGFLVILTLVNILSTILGNTLNNIRLINKHEDDIKEYTYINTLLILIIANIIFTTIFLFIWGVKFNDILLINLWGSCLLIRSYVFVYLRLELKYIAILYINIISAIILSLGSLMIFYNLVNIYLVLFVSEAVIILSMILNSKGYFKEFKIKFINREKIKNYNSLMGSNIILNLLNYSDRILIGLFLGTRYVPLFFIATIVGKLSNLVINPMVTVLLSYEVDNKNTYSRKKYIRIFFITIIFSVILSVIISLISYMVIKILYPNYLDDVKSLIFLSNLGVILLSTTAILQMKIVANSKFNLNFKINIISLVVLSITGYILMNLYGILGFSIALVLTSLIKHLVIIISLNMKLGDK</sequence>
<feature type="transmembrane region" description="Helical" evidence="6">
    <location>
        <begin position="7"/>
        <end position="26"/>
    </location>
</feature>
<name>A0ABX7HHN0_9STAP</name>
<keyword evidence="8" id="KW-1185">Reference proteome</keyword>